<feature type="binding site" evidence="5">
    <location>
        <position position="370"/>
    </location>
    <ligand>
        <name>Zn(2+)</name>
        <dbReference type="ChEBI" id="CHEBI:29105"/>
    </ligand>
</feature>
<comment type="function">
    <text evidence="5">Non-catalytic subunit of the queuine tRNA-ribosyltransferase (TGT) that catalyzes the base-exchange of a guanine (G) residue with queuine (Q) at position 34 (anticodon wobble position) in tRNAs with GU(N) anticodons (tRNA-Asp, -Asn, -His and -Tyr), resulting in the hypermodified nucleoside queuosine (7-(((4,5-cis-dihydroxy-2-cyclopenten-1-yl)amino)methyl)-7-deazaguanosine).</text>
</comment>
<evidence type="ECO:0000256" key="4">
    <source>
        <dbReference type="ARBA" id="ARBA00022833"/>
    </source>
</evidence>
<dbReference type="InterPro" id="IPR036511">
    <property type="entry name" value="TGT-like_sf"/>
</dbReference>
<dbReference type="Gene3D" id="3.20.20.105">
    <property type="entry name" value="Queuine tRNA-ribosyltransferase-like"/>
    <property type="match status" value="1"/>
</dbReference>
<comment type="subunit">
    <text evidence="5">Heterodimer of a catalytic subunit and an accessory subunit.</text>
</comment>
<feature type="domain" description="tRNA-guanine(15) transglycosylase-like" evidence="7">
    <location>
        <begin position="29"/>
        <end position="403"/>
    </location>
</feature>
<dbReference type="PANTHER" id="PTHR46064">
    <property type="entry name" value="QUEUINE TRNA-RIBOSYLTRANSFERASE ACCESSORY SUBUNIT 2"/>
    <property type="match status" value="1"/>
</dbReference>
<dbReference type="Pfam" id="PF01702">
    <property type="entry name" value="TGT"/>
    <property type="match status" value="1"/>
</dbReference>
<reference evidence="8" key="1">
    <citation type="submission" date="2021-01" db="EMBL/GenBank/DDBJ databases">
        <authorList>
            <consortium name="Aspergillus chevalieri M1 genome sequencing consortium"/>
            <person name="Kazuki M."/>
            <person name="Futagami T."/>
        </authorList>
    </citation>
    <scope>NUCLEOTIDE SEQUENCE</scope>
    <source>
        <strain evidence="8">M1</strain>
    </source>
</reference>
<keyword evidence="9" id="KW-1185">Reference proteome</keyword>
<evidence type="ECO:0000256" key="3">
    <source>
        <dbReference type="ARBA" id="ARBA00022723"/>
    </source>
</evidence>
<evidence type="ECO:0000313" key="8">
    <source>
        <dbReference type="EMBL" id="BCR89497.1"/>
    </source>
</evidence>
<dbReference type="EMBL" id="AP024420">
    <property type="protein sequence ID" value="BCR89497.1"/>
    <property type="molecule type" value="Genomic_DNA"/>
</dbReference>
<dbReference type="GO" id="GO:0046872">
    <property type="term" value="F:metal ion binding"/>
    <property type="evidence" value="ECO:0007669"/>
    <property type="project" value="UniProtKB-KW"/>
</dbReference>
<evidence type="ECO:0000313" key="9">
    <source>
        <dbReference type="Proteomes" id="UP000637239"/>
    </source>
</evidence>
<dbReference type="GO" id="GO:0005737">
    <property type="term" value="C:cytoplasm"/>
    <property type="evidence" value="ECO:0007669"/>
    <property type="project" value="UniProtKB-SubCell"/>
</dbReference>
<comment type="subcellular location">
    <subcellularLocation>
        <location evidence="5">Cytoplasm</location>
    </subcellularLocation>
</comment>
<name>A0A7R7VRQ3_ASPCH</name>
<dbReference type="NCBIfam" id="TIGR00449">
    <property type="entry name" value="tgt_general"/>
    <property type="match status" value="1"/>
</dbReference>
<dbReference type="FunFam" id="3.20.20.105:FF:000007">
    <property type="entry name" value="Queuine tRNA-ribosyltransferase accessory subunit 2"/>
    <property type="match status" value="1"/>
</dbReference>
<evidence type="ECO:0000256" key="1">
    <source>
        <dbReference type="ARBA" id="ARBA00022490"/>
    </source>
</evidence>
<dbReference type="Proteomes" id="UP000637239">
    <property type="component" value="Chromosome 5"/>
</dbReference>
<feature type="binding site" evidence="5">
    <location>
        <position position="344"/>
    </location>
    <ligand>
        <name>Zn(2+)</name>
        <dbReference type="ChEBI" id="CHEBI:29105"/>
    </ligand>
</feature>
<comment type="cofactor">
    <cofactor evidence="5">
        <name>Zn(2+)</name>
        <dbReference type="ChEBI" id="CHEBI:29105"/>
    </cofactor>
    <text evidence="5">Binds 1 zinc ion per subunit.</text>
</comment>
<comment type="similarity">
    <text evidence="5">Belongs to the queuine tRNA-ribosyltransferase family. QTRT2 subfamily.</text>
</comment>
<keyword evidence="4 5" id="KW-0862">Zinc</keyword>
<feature type="compositionally biased region" description="Basic and acidic residues" evidence="6">
    <location>
        <begin position="406"/>
        <end position="415"/>
    </location>
</feature>
<keyword evidence="3 5" id="KW-0479">Metal-binding</keyword>
<dbReference type="KEGG" id="ache:ACHE_50695A"/>
<dbReference type="SUPFAM" id="SSF51713">
    <property type="entry name" value="tRNA-guanine transglycosylase"/>
    <property type="match status" value="1"/>
</dbReference>
<dbReference type="HAMAP" id="MF_03043">
    <property type="entry name" value="QTRT2"/>
    <property type="match status" value="1"/>
</dbReference>
<dbReference type="InterPro" id="IPR050852">
    <property type="entry name" value="Queuine_tRNA-ribosyltrfase"/>
</dbReference>
<organism evidence="8 9">
    <name type="scientific">Aspergillus chevalieri</name>
    <name type="common">Eurotium chevalieri</name>
    <dbReference type="NCBI Taxonomy" id="182096"/>
    <lineage>
        <taxon>Eukaryota</taxon>
        <taxon>Fungi</taxon>
        <taxon>Dikarya</taxon>
        <taxon>Ascomycota</taxon>
        <taxon>Pezizomycotina</taxon>
        <taxon>Eurotiomycetes</taxon>
        <taxon>Eurotiomycetidae</taxon>
        <taxon>Eurotiales</taxon>
        <taxon>Aspergillaceae</taxon>
        <taxon>Aspergillus</taxon>
        <taxon>Aspergillus subgen. Aspergillus</taxon>
    </lineage>
</organism>
<keyword evidence="2 5" id="KW-0819">tRNA processing</keyword>
<dbReference type="GO" id="GO:0006400">
    <property type="term" value="P:tRNA modification"/>
    <property type="evidence" value="ECO:0007669"/>
    <property type="project" value="InterPro"/>
</dbReference>
<feature type="region of interest" description="Disordered" evidence="6">
    <location>
        <begin position="406"/>
        <end position="476"/>
    </location>
</feature>
<sequence length="476" mass="52591">MASLDTGPQRHETMNFTLLNHATAPVMAPRLGKLAITGRKAISTPHYIPLSTRGAVAHIAHDIMRDQTTISSLYVGLEDFIETLPKKAIPPIYKTPTEPHESAIHKFICMPEDTLLIMGPRRIPPIICPPTNTPNAVAILTSVGFRHMTGEEYIGAVQKLKPDIVIGLADLVVGQAPGVKRRMKMVDRTHAFTMDATEELYGEGVAEDKRSRAAYFAPVLPLENTQQSLYLEELEDELRPYISGLALYEAASLSIVPESLGELPRLLLSAPVTPQDVLREVSLGADLLTIPFMGETSDAGMALTFTFPAPSSTAEPQPLAMDLWSSTFSTDTQPLIEGCQCYTCQEHHRAYINHLLSAKEMLAWTLLQLHNHHVMDLFFLGIRESIQQSTFEADFQAFERAYESKLPEKTGEGPRLRGYHLPPSGPYQPKRNPRKYGRLDDAAEKYAESTSSVATPDAGANELEEHGFAVKTTSMM</sequence>
<accession>A0A7R7VRQ3</accession>
<reference evidence="8" key="2">
    <citation type="submission" date="2021-02" db="EMBL/GenBank/DDBJ databases">
        <title>Aspergillus chevalieri M1 genome sequence.</title>
        <authorList>
            <person name="Kadooka C."/>
            <person name="Mori K."/>
            <person name="Futagami T."/>
        </authorList>
    </citation>
    <scope>NUCLEOTIDE SEQUENCE</scope>
    <source>
        <strain evidence="8">M1</strain>
    </source>
</reference>
<evidence type="ECO:0000256" key="6">
    <source>
        <dbReference type="SAM" id="MobiDB-lite"/>
    </source>
</evidence>
<feature type="compositionally biased region" description="Basic and acidic residues" evidence="6">
    <location>
        <begin position="437"/>
        <end position="447"/>
    </location>
</feature>
<keyword evidence="1 5" id="KW-0963">Cytoplasm</keyword>
<protein>
    <recommendedName>
        <fullName evidence="5">Queuine tRNA-ribosyltransferase accessory subunit 2</fullName>
    </recommendedName>
    <alternativeName>
        <fullName evidence="5">Queuine tRNA-ribosyltransferase domain-containing protein 1</fullName>
    </alternativeName>
</protein>
<dbReference type="AlphaFoldDB" id="A0A7R7VRQ3"/>
<feature type="binding site" evidence="5">
    <location>
        <position position="339"/>
    </location>
    <ligand>
        <name>Zn(2+)</name>
        <dbReference type="ChEBI" id="CHEBI:29105"/>
    </ligand>
</feature>
<feature type="binding site" evidence="5">
    <location>
        <position position="341"/>
    </location>
    <ligand>
        <name>Zn(2+)</name>
        <dbReference type="ChEBI" id="CHEBI:29105"/>
    </ligand>
</feature>
<dbReference type="RefSeq" id="XP_043138019.1">
    <property type="nucleotide sequence ID" value="XM_043280440.1"/>
</dbReference>
<evidence type="ECO:0000256" key="5">
    <source>
        <dbReference type="HAMAP-Rule" id="MF_03043"/>
    </source>
</evidence>
<dbReference type="GO" id="GO:0008479">
    <property type="term" value="F:tRNA-guanosine(34) queuine transglycosylase activity"/>
    <property type="evidence" value="ECO:0007669"/>
    <property type="project" value="UniProtKB-UniRule"/>
</dbReference>
<dbReference type="InterPro" id="IPR002616">
    <property type="entry name" value="tRNA_ribo_trans-like"/>
</dbReference>
<gene>
    <name evidence="8" type="ORF">ACHE_50695A</name>
</gene>
<dbReference type="PANTHER" id="PTHR46064:SF1">
    <property type="entry name" value="QUEUINE TRNA-RIBOSYLTRANSFERASE ACCESSORY SUBUNIT 2"/>
    <property type="match status" value="1"/>
</dbReference>
<evidence type="ECO:0000259" key="7">
    <source>
        <dbReference type="Pfam" id="PF01702"/>
    </source>
</evidence>
<proteinExistence type="inferred from homology"/>
<evidence type="ECO:0000256" key="2">
    <source>
        <dbReference type="ARBA" id="ARBA00022694"/>
    </source>
</evidence>
<dbReference type="GeneID" id="66983855"/>
<dbReference type="InterPro" id="IPR028592">
    <property type="entry name" value="QTRTD1"/>
</dbReference>